<dbReference type="EMBL" id="BDGG01000016">
    <property type="protein sequence ID" value="GAV08058.1"/>
    <property type="molecule type" value="Genomic_DNA"/>
</dbReference>
<evidence type="ECO:0000256" key="1">
    <source>
        <dbReference type="ARBA" id="ARBA00022598"/>
    </source>
</evidence>
<dbReference type="AlphaFoldDB" id="A0A1D1W743"/>
<gene>
    <name evidence="5" type="primary">RvY_17808-1</name>
    <name evidence="5" type="synonym">RvY_17808.1</name>
    <name evidence="5" type="ORF">RvY_17808</name>
</gene>
<dbReference type="GO" id="GO:0004467">
    <property type="term" value="F:long-chain fatty acid-CoA ligase activity"/>
    <property type="evidence" value="ECO:0007669"/>
    <property type="project" value="UniProtKB-EC"/>
</dbReference>
<dbReference type="Gene3D" id="3.40.50.12780">
    <property type="entry name" value="N-terminal domain of ligase-like"/>
    <property type="match status" value="1"/>
</dbReference>
<reference evidence="5 6" key="1">
    <citation type="journal article" date="2016" name="Nat. Commun.">
        <title>Extremotolerant tardigrade genome and improved radiotolerance of human cultured cells by tardigrade-unique protein.</title>
        <authorList>
            <person name="Hashimoto T."/>
            <person name="Horikawa D.D."/>
            <person name="Saito Y."/>
            <person name="Kuwahara H."/>
            <person name="Kozuka-Hata H."/>
            <person name="Shin-I T."/>
            <person name="Minakuchi Y."/>
            <person name="Ohishi K."/>
            <person name="Motoyama A."/>
            <person name="Aizu T."/>
            <person name="Enomoto A."/>
            <person name="Kondo K."/>
            <person name="Tanaka S."/>
            <person name="Hara Y."/>
            <person name="Koshikawa S."/>
            <person name="Sagara H."/>
            <person name="Miura T."/>
            <person name="Yokobori S."/>
            <person name="Miyagawa K."/>
            <person name="Suzuki Y."/>
            <person name="Kubo T."/>
            <person name="Oyama M."/>
            <person name="Kohara Y."/>
            <person name="Fujiyama A."/>
            <person name="Arakawa K."/>
            <person name="Katayama T."/>
            <person name="Toyoda A."/>
            <person name="Kunieda T."/>
        </authorList>
    </citation>
    <scope>NUCLEOTIDE SEQUENCE [LARGE SCALE GENOMIC DNA]</scope>
    <source>
        <strain evidence="5 6">YOKOZUNA-1</strain>
    </source>
</reference>
<dbReference type="GO" id="GO:0016020">
    <property type="term" value="C:membrane"/>
    <property type="evidence" value="ECO:0007669"/>
    <property type="project" value="TreeGrafter"/>
</dbReference>
<sequence>MEGGKVGFYSGDIKKLNEDMQALRPTCAAVVPRLLNRINDTVHGKVKGSWLKQTILNVGVWFKERDLYNRVITKSTFWDRLIFKKVQAQMGGQMRFMIVGSAPLSPSVMRFCRVALGCSLMEGYGQTECVAPCSINIHGDINPDDMEGTSGHVGPPIPCSVIKLCDVPEMNLVPERDGLGEICVKGTNIFIGYFKEPEKTREVLDDEGWLHTGDIGRWSRNGCLRIVDRKKHIFKLSQGEYIAPEKIESVYVKNACVNQIYVYGDSLKSVLIGIVVPEETVLQRWASGEGIEGTFAQLCSNPKTKEMLMKELGKEAKAAGLHSFEQVKDLLVIPEPFSIENDMLTPTLKTKRNVIKKNFQKQLDDLYSKFD</sequence>
<dbReference type="STRING" id="947166.A0A1D1W743"/>
<evidence type="ECO:0000313" key="6">
    <source>
        <dbReference type="Proteomes" id="UP000186922"/>
    </source>
</evidence>
<evidence type="ECO:0000256" key="3">
    <source>
        <dbReference type="ARBA" id="ARBA00026121"/>
    </source>
</evidence>
<organism evidence="5 6">
    <name type="scientific">Ramazzottius varieornatus</name>
    <name type="common">Water bear</name>
    <name type="synonym">Tardigrade</name>
    <dbReference type="NCBI Taxonomy" id="947166"/>
    <lineage>
        <taxon>Eukaryota</taxon>
        <taxon>Metazoa</taxon>
        <taxon>Ecdysozoa</taxon>
        <taxon>Tardigrada</taxon>
        <taxon>Eutardigrada</taxon>
        <taxon>Parachela</taxon>
        <taxon>Hypsibioidea</taxon>
        <taxon>Ramazzottiidae</taxon>
        <taxon>Ramazzottius</taxon>
    </lineage>
</organism>
<name>A0A1D1W743_RAMVA</name>
<proteinExistence type="predicted"/>
<dbReference type="Pfam" id="PF00501">
    <property type="entry name" value="AMP-binding"/>
    <property type="match status" value="1"/>
</dbReference>
<keyword evidence="2" id="KW-0443">Lipid metabolism</keyword>
<accession>A0A1D1W743</accession>
<keyword evidence="2" id="KW-0276">Fatty acid metabolism</keyword>
<keyword evidence="6" id="KW-1185">Reference proteome</keyword>
<evidence type="ECO:0000259" key="4">
    <source>
        <dbReference type="Pfam" id="PF00501"/>
    </source>
</evidence>
<dbReference type="InterPro" id="IPR000873">
    <property type="entry name" value="AMP-dep_synth/lig_dom"/>
</dbReference>
<dbReference type="Proteomes" id="UP000186922">
    <property type="component" value="Unassembled WGS sequence"/>
</dbReference>
<feature type="domain" description="AMP-dependent synthetase/ligase" evidence="4">
    <location>
        <begin position="1"/>
        <end position="194"/>
    </location>
</feature>
<dbReference type="EC" id="6.2.1.3" evidence="3"/>
<comment type="caution">
    <text evidence="5">The sequence shown here is derived from an EMBL/GenBank/DDBJ whole genome shotgun (WGS) entry which is preliminary data.</text>
</comment>
<dbReference type="PANTHER" id="PTHR43272:SF107">
    <property type="entry name" value="LONG-CHAIN-FATTY-ACID--COA LIGASE 5"/>
    <property type="match status" value="1"/>
</dbReference>
<dbReference type="InterPro" id="IPR042099">
    <property type="entry name" value="ANL_N_sf"/>
</dbReference>
<dbReference type="GO" id="GO:0005783">
    <property type="term" value="C:endoplasmic reticulum"/>
    <property type="evidence" value="ECO:0007669"/>
    <property type="project" value="TreeGrafter"/>
</dbReference>
<keyword evidence="1" id="KW-0436">Ligase</keyword>
<dbReference type="OrthoDB" id="1700726at2759"/>
<evidence type="ECO:0000256" key="2">
    <source>
        <dbReference type="ARBA" id="ARBA00022832"/>
    </source>
</evidence>
<evidence type="ECO:0000313" key="5">
    <source>
        <dbReference type="EMBL" id="GAV08058.1"/>
    </source>
</evidence>
<dbReference type="SUPFAM" id="SSF56801">
    <property type="entry name" value="Acetyl-CoA synthetase-like"/>
    <property type="match status" value="1"/>
</dbReference>
<dbReference type="PANTHER" id="PTHR43272">
    <property type="entry name" value="LONG-CHAIN-FATTY-ACID--COA LIGASE"/>
    <property type="match status" value="1"/>
</dbReference>
<protein>
    <recommendedName>
        <fullName evidence="3">long-chain-fatty-acid--CoA ligase</fullName>
        <ecNumber evidence="3">6.2.1.3</ecNumber>
    </recommendedName>
</protein>